<evidence type="ECO:0008006" key="3">
    <source>
        <dbReference type="Google" id="ProtNLM"/>
    </source>
</evidence>
<name>A0A0G2ANU7_9BACT</name>
<accession>A0A0G2ANU7</accession>
<dbReference type="AlphaFoldDB" id="A0A0G2ANU7"/>
<protein>
    <recommendedName>
        <fullName evidence="3">DUF4012 domain-containing protein</fullName>
    </recommendedName>
</protein>
<evidence type="ECO:0000313" key="2">
    <source>
        <dbReference type="Proteomes" id="UP000033870"/>
    </source>
</evidence>
<dbReference type="EMBL" id="LCRX01000001">
    <property type="protein sequence ID" value="KKW43022.1"/>
    <property type="molecule type" value="Genomic_DNA"/>
</dbReference>
<dbReference type="Proteomes" id="UP000033870">
    <property type="component" value="Unassembled WGS sequence"/>
</dbReference>
<gene>
    <name evidence="1" type="ORF">UY92_C0001G0036</name>
</gene>
<dbReference type="InterPro" id="IPR025101">
    <property type="entry name" value="DUF4012"/>
</dbReference>
<evidence type="ECO:0000313" key="1">
    <source>
        <dbReference type="EMBL" id="KKW43022.1"/>
    </source>
</evidence>
<dbReference type="STRING" id="1619044.UY92_C0001G0036"/>
<dbReference type="Pfam" id="PF13196">
    <property type="entry name" value="DUF4012"/>
    <property type="match status" value="1"/>
</dbReference>
<comment type="caution">
    <text evidence="1">The sequence shown here is derived from an EMBL/GenBank/DDBJ whole genome shotgun (WGS) entry which is preliminary data.</text>
</comment>
<proteinExistence type="predicted"/>
<reference evidence="1 2" key="1">
    <citation type="journal article" date="2015" name="Nature">
        <title>rRNA introns, odd ribosomes, and small enigmatic genomes across a large radiation of phyla.</title>
        <authorList>
            <person name="Brown C.T."/>
            <person name="Hug L.A."/>
            <person name="Thomas B.C."/>
            <person name="Sharon I."/>
            <person name="Castelle C.J."/>
            <person name="Singh A."/>
            <person name="Wilkins M.J."/>
            <person name="Williams K.H."/>
            <person name="Banfield J.F."/>
        </authorList>
    </citation>
    <scope>NUCLEOTIDE SEQUENCE [LARGE SCALE GENOMIC DNA]</scope>
</reference>
<sequence length="475" mass="52638">MLAGTGLVLSVSALSVYRAFRNFRPEALLASPFVQNEIKRRVGEDHAPLFALMPDLLGFGQPRTFLVLFLNNTELRPGGGFIGVYAVVRADRGRTSVLKIEGTENIDNAAAKDKLPEPLPVMKDHLKVDRWYFRDANWSPDFAASARQALDLYRREGGTAAAEIDTVVGVTATVLEELMRLTGPVSVQGVEFAAGTVIEKLEYEVEYGYQEDGIHLTKRKQIIEPLMHAVLARSGEQVIGRSKEYVGVLDRLARERHLMLYSEDETFAGKLRDLDLSGAVKPAAGDYLLWADANLAALKTDHAIERGLNYELLPLPGGGYEARASMTYRHTGKFDWRTSRYRTYARVFVPPGAELVGAAGAMKWDRTVGEGPVDTGEELSKRWFGAFIAIEPGQTKTLTFRYKLPQPTADQIAQGSYNLSVQKQLGTIAPGLTLDLDFGRIVTGAAPAEEPGKWHDARYQIASDLREDREFSIRF</sequence>
<organism evidence="1 2">
    <name type="scientific">Candidatus Magasanikbacteria bacterium GW2011_GWA2_56_11</name>
    <dbReference type="NCBI Taxonomy" id="1619044"/>
    <lineage>
        <taxon>Bacteria</taxon>
        <taxon>Candidatus Magasanikiibacteriota</taxon>
    </lineage>
</organism>